<comment type="caution">
    <text evidence="1">The sequence shown here is derived from an EMBL/GenBank/DDBJ whole genome shotgun (WGS) entry which is preliminary data.</text>
</comment>
<dbReference type="AlphaFoldDB" id="A0A9X3EU94"/>
<protein>
    <submittedName>
        <fullName evidence="1">Uncharacterized protein</fullName>
    </submittedName>
</protein>
<gene>
    <name evidence="1" type="ORF">OV079_32885</name>
</gene>
<organism evidence="1 2">
    <name type="scientific">Nannocystis pusilla</name>
    <dbReference type="NCBI Taxonomy" id="889268"/>
    <lineage>
        <taxon>Bacteria</taxon>
        <taxon>Pseudomonadati</taxon>
        <taxon>Myxococcota</taxon>
        <taxon>Polyangia</taxon>
        <taxon>Nannocystales</taxon>
        <taxon>Nannocystaceae</taxon>
        <taxon>Nannocystis</taxon>
    </lineage>
</organism>
<dbReference type="EMBL" id="JAPNKE010000002">
    <property type="protein sequence ID" value="MCY1010282.1"/>
    <property type="molecule type" value="Genomic_DNA"/>
</dbReference>
<proteinExistence type="predicted"/>
<evidence type="ECO:0000313" key="1">
    <source>
        <dbReference type="EMBL" id="MCY1010282.1"/>
    </source>
</evidence>
<accession>A0A9X3EU94</accession>
<name>A0A9X3EU94_9BACT</name>
<evidence type="ECO:0000313" key="2">
    <source>
        <dbReference type="Proteomes" id="UP001150924"/>
    </source>
</evidence>
<dbReference type="Proteomes" id="UP001150924">
    <property type="component" value="Unassembled WGS sequence"/>
</dbReference>
<dbReference type="RefSeq" id="WP_267773164.1">
    <property type="nucleotide sequence ID" value="NZ_JAPNKE010000002.1"/>
</dbReference>
<sequence>MRAVQRAEIVDYVTYNEQRAQLATPRWRPSGCAGWWSPTA</sequence>
<keyword evidence="2" id="KW-1185">Reference proteome</keyword>
<reference evidence="1" key="1">
    <citation type="submission" date="2022-11" db="EMBL/GenBank/DDBJ databases">
        <title>Minimal conservation of predation-associated metabolite biosynthetic gene clusters underscores biosynthetic potential of Myxococcota including descriptions for ten novel species: Archangium lansinium sp. nov., Myxococcus landrumus sp. nov., Nannocystis bai.</title>
        <authorList>
            <person name="Ahearne A."/>
            <person name="Stevens C."/>
            <person name="Phillips K."/>
        </authorList>
    </citation>
    <scope>NUCLEOTIDE SEQUENCE</scope>
    <source>
        <strain evidence="1">Na p29</strain>
    </source>
</reference>